<dbReference type="STRING" id="1586287.BBK82_44905"/>
<dbReference type="GO" id="GO:0006355">
    <property type="term" value="P:regulation of DNA-templated transcription"/>
    <property type="evidence" value="ECO:0007669"/>
    <property type="project" value="InterPro"/>
</dbReference>
<dbReference type="InterPro" id="IPR036388">
    <property type="entry name" value="WH-like_DNA-bd_sf"/>
</dbReference>
<dbReference type="RefSeq" id="WP_065920352.1">
    <property type="nucleotide sequence ID" value="NZ_CP016793.1"/>
</dbReference>
<dbReference type="Gene3D" id="1.10.10.10">
    <property type="entry name" value="Winged helix-like DNA-binding domain superfamily/Winged helix DNA-binding domain"/>
    <property type="match status" value="1"/>
</dbReference>
<sequence>MRCEDCGAPVTAPAKYCSGACRQRAYRRRAREVVAPSPRLDTFVGRHAELADLTKLLARHRIVTVVGPPGVGKSRLVQEAVAHRRHVLLVELADVTRVPDLLGAGPAPGLLVLDGCEHVLADCAALVRHHPATRVLTTSREPLNVPGEVVYRLAPLDQHDAERLFRDRATALEAEFDEQHPLLTTACARLDRLPLALELAARLVRVLTLEEIAARLDTRFAVLTAGPRDASPHHRSLHAAIDRSYQLLDDTERTALRAFAAAPGRLGQRLADTLVPNGWEIARRLQARSLLEDDLTMLESVRHFVLLQHGDPIAPPAAPPVVEDVRGDAFDPLSWHDERLLLVAAMVAEGLTNRQIADGLHVSLRTVENDVKDLKTALGVRSRAQIAAWATQP</sequence>
<dbReference type="SMART" id="SM00421">
    <property type="entry name" value="HTH_LUXR"/>
    <property type="match status" value="1"/>
</dbReference>
<dbReference type="InterPro" id="IPR016032">
    <property type="entry name" value="Sig_transdc_resp-reg_C-effctor"/>
</dbReference>
<dbReference type="PROSITE" id="PS50043">
    <property type="entry name" value="HTH_LUXR_2"/>
    <property type="match status" value="1"/>
</dbReference>
<dbReference type="SUPFAM" id="SSF52540">
    <property type="entry name" value="P-loop containing nucleoside triphosphate hydrolases"/>
    <property type="match status" value="1"/>
</dbReference>
<dbReference type="Proteomes" id="UP000093053">
    <property type="component" value="Chromosome"/>
</dbReference>
<dbReference type="PANTHER" id="PTHR47691">
    <property type="entry name" value="REGULATOR-RELATED"/>
    <property type="match status" value="1"/>
</dbReference>
<dbReference type="GO" id="GO:0003677">
    <property type="term" value="F:DNA binding"/>
    <property type="evidence" value="ECO:0007669"/>
    <property type="project" value="InterPro"/>
</dbReference>
<dbReference type="AlphaFoldDB" id="A0A1B2HWC9"/>
<dbReference type="EMBL" id="CP016793">
    <property type="protein sequence ID" value="ANZ42018.1"/>
    <property type="molecule type" value="Genomic_DNA"/>
</dbReference>
<proteinExistence type="predicted"/>
<dbReference type="SUPFAM" id="SSF46894">
    <property type="entry name" value="C-terminal effector domain of the bipartite response regulators"/>
    <property type="match status" value="1"/>
</dbReference>
<evidence type="ECO:0000313" key="3">
    <source>
        <dbReference type="Proteomes" id="UP000093053"/>
    </source>
</evidence>
<name>A0A1B2HWC9_9PSEU</name>
<feature type="domain" description="HTH luxR-type" evidence="1">
    <location>
        <begin position="329"/>
        <end position="393"/>
    </location>
</feature>
<protein>
    <recommendedName>
        <fullName evidence="1">HTH luxR-type domain-containing protein</fullName>
    </recommendedName>
</protein>
<dbReference type="CDD" id="cd06170">
    <property type="entry name" value="LuxR_C_like"/>
    <property type="match status" value="1"/>
</dbReference>
<dbReference type="Pfam" id="PF00196">
    <property type="entry name" value="GerE"/>
    <property type="match status" value="1"/>
</dbReference>
<reference evidence="2 3" key="1">
    <citation type="submission" date="2016-07" db="EMBL/GenBank/DDBJ databases">
        <title>Complete genome sequence of the Lentzea guizhouensis DHS C013.</title>
        <authorList>
            <person name="Cao C."/>
        </authorList>
    </citation>
    <scope>NUCLEOTIDE SEQUENCE [LARGE SCALE GENOMIC DNA]</scope>
    <source>
        <strain evidence="2 3">DHS C013</strain>
    </source>
</reference>
<evidence type="ECO:0000313" key="2">
    <source>
        <dbReference type="EMBL" id="ANZ42018.1"/>
    </source>
</evidence>
<accession>A0A1B2HWC9</accession>
<dbReference type="InterPro" id="IPR000792">
    <property type="entry name" value="Tscrpt_reg_LuxR_C"/>
</dbReference>
<evidence type="ECO:0000259" key="1">
    <source>
        <dbReference type="PROSITE" id="PS50043"/>
    </source>
</evidence>
<keyword evidence="3" id="KW-1185">Reference proteome</keyword>
<dbReference type="KEGG" id="led:BBK82_44905"/>
<gene>
    <name evidence="2" type="ORF">BBK82_44905</name>
</gene>
<organism evidence="2 3">
    <name type="scientific">Lentzea guizhouensis</name>
    <dbReference type="NCBI Taxonomy" id="1586287"/>
    <lineage>
        <taxon>Bacteria</taxon>
        <taxon>Bacillati</taxon>
        <taxon>Actinomycetota</taxon>
        <taxon>Actinomycetes</taxon>
        <taxon>Pseudonocardiales</taxon>
        <taxon>Pseudonocardiaceae</taxon>
        <taxon>Lentzea</taxon>
    </lineage>
</organism>
<dbReference type="PANTHER" id="PTHR47691:SF3">
    <property type="entry name" value="HTH-TYPE TRANSCRIPTIONAL REGULATOR RV0890C-RELATED"/>
    <property type="match status" value="1"/>
</dbReference>
<dbReference type="InterPro" id="IPR027417">
    <property type="entry name" value="P-loop_NTPase"/>
</dbReference>
<dbReference type="Gene3D" id="3.40.50.300">
    <property type="entry name" value="P-loop containing nucleotide triphosphate hydrolases"/>
    <property type="match status" value="1"/>
</dbReference>
<dbReference type="OrthoDB" id="161302at2"/>